<dbReference type="CDD" id="cd02869">
    <property type="entry name" value="PseudoU_synth_RluA_like"/>
    <property type="match status" value="1"/>
</dbReference>
<gene>
    <name evidence="2" type="ORF">D6B99_05870</name>
</gene>
<reference evidence="2 3" key="1">
    <citation type="submission" date="2018-09" db="EMBL/GenBank/DDBJ databases">
        <title>Arachidicoccus sp. nov., a bacterium isolated from soil.</title>
        <authorList>
            <person name="Weon H.-Y."/>
            <person name="Kwon S.-W."/>
            <person name="Lee S.A."/>
        </authorList>
    </citation>
    <scope>NUCLEOTIDE SEQUENCE [LARGE SCALE GENOMIC DNA]</scope>
    <source>
        <strain evidence="2 3">KIS59-12</strain>
    </source>
</reference>
<sequence>MKLNIVFENEDFVAISKPSGTLSVPDRKQSEPSLKDFLKQKYGEIFTVHRLDKFTSGLILFAKNSGTHKQLSQLFEDRAIEKFYIGIVNGVLRPSSGTVNTPIMEHPAKDGRMLAHSKGKPSVTDYETIEAFKNYSLVQFQIHTGRTHQIRIHAQYLGQPIVCDELYGDGRGIYLSAIKKKYNLSKNQWEERPIMGRLALHSYNMRFTLNGETYSLEAPLPKDFSATLEQLRKNN</sequence>
<feature type="domain" description="Pseudouridine synthase RsuA/RluA-like" evidence="1">
    <location>
        <begin position="11"/>
        <end position="155"/>
    </location>
</feature>
<dbReference type="Pfam" id="PF00849">
    <property type="entry name" value="PseudoU_synth_2"/>
    <property type="match status" value="1"/>
</dbReference>
<dbReference type="RefSeq" id="WP_119986016.1">
    <property type="nucleotide sequence ID" value="NZ_CP032489.1"/>
</dbReference>
<proteinExistence type="predicted"/>
<dbReference type="AlphaFoldDB" id="A0A386HNV0"/>
<dbReference type="Proteomes" id="UP000266118">
    <property type="component" value="Chromosome"/>
</dbReference>
<dbReference type="Gene3D" id="3.30.2350.10">
    <property type="entry name" value="Pseudouridine synthase"/>
    <property type="match status" value="1"/>
</dbReference>
<dbReference type="EMBL" id="CP032489">
    <property type="protein sequence ID" value="AYD47180.1"/>
    <property type="molecule type" value="Genomic_DNA"/>
</dbReference>
<name>A0A386HNV0_9BACT</name>
<accession>A0A386HNV0</accession>
<keyword evidence="3" id="KW-1185">Reference proteome</keyword>
<dbReference type="InterPro" id="IPR006224">
    <property type="entry name" value="PsdUridine_synth_RluA-like_CS"/>
</dbReference>
<dbReference type="PROSITE" id="PS01129">
    <property type="entry name" value="PSI_RLU"/>
    <property type="match status" value="1"/>
</dbReference>
<dbReference type="KEGG" id="ark:D6B99_05870"/>
<dbReference type="InterPro" id="IPR006145">
    <property type="entry name" value="PsdUridine_synth_RsuA/RluA"/>
</dbReference>
<dbReference type="InterPro" id="IPR050188">
    <property type="entry name" value="RluA_PseudoU_synthase"/>
</dbReference>
<evidence type="ECO:0000313" key="3">
    <source>
        <dbReference type="Proteomes" id="UP000266118"/>
    </source>
</evidence>
<dbReference type="SUPFAM" id="SSF55120">
    <property type="entry name" value="Pseudouridine synthase"/>
    <property type="match status" value="1"/>
</dbReference>
<dbReference type="GO" id="GO:0140098">
    <property type="term" value="F:catalytic activity, acting on RNA"/>
    <property type="evidence" value="ECO:0007669"/>
    <property type="project" value="UniProtKB-ARBA"/>
</dbReference>
<dbReference type="OrthoDB" id="9807829at2"/>
<protein>
    <submittedName>
        <fullName evidence="2">RluA family pseudouridine synthase</fullName>
    </submittedName>
</protein>
<dbReference type="PANTHER" id="PTHR21600:SF89">
    <property type="entry name" value="RIBOSOMAL LARGE SUBUNIT PSEUDOURIDINE SYNTHASE A"/>
    <property type="match status" value="1"/>
</dbReference>
<dbReference type="GO" id="GO:0000455">
    <property type="term" value="P:enzyme-directed rRNA pseudouridine synthesis"/>
    <property type="evidence" value="ECO:0007669"/>
    <property type="project" value="TreeGrafter"/>
</dbReference>
<organism evidence="2 3">
    <name type="scientific">Arachidicoccus soli</name>
    <dbReference type="NCBI Taxonomy" id="2341117"/>
    <lineage>
        <taxon>Bacteria</taxon>
        <taxon>Pseudomonadati</taxon>
        <taxon>Bacteroidota</taxon>
        <taxon>Chitinophagia</taxon>
        <taxon>Chitinophagales</taxon>
        <taxon>Chitinophagaceae</taxon>
        <taxon>Arachidicoccus</taxon>
    </lineage>
</organism>
<dbReference type="InterPro" id="IPR020103">
    <property type="entry name" value="PsdUridine_synth_cat_dom_sf"/>
</dbReference>
<dbReference type="GO" id="GO:0009982">
    <property type="term" value="F:pseudouridine synthase activity"/>
    <property type="evidence" value="ECO:0007669"/>
    <property type="project" value="InterPro"/>
</dbReference>
<evidence type="ECO:0000259" key="1">
    <source>
        <dbReference type="Pfam" id="PF00849"/>
    </source>
</evidence>
<dbReference type="GO" id="GO:0003723">
    <property type="term" value="F:RNA binding"/>
    <property type="evidence" value="ECO:0007669"/>
    <property type="project" value="InterPro"/>
</dbReference>
<evidence type="ECO:0000313" key="2">
    <source>
        <dbReference type="EMBL" id="AYD47180.1"/>
    </source>
</evidence>
<dbReference type="PANTHER" id="PTHR21600">
    <property type="entry name" value="MITOCHONDRIAL RNA PSEUDOURIDINE SYNTHASE"/>
    <property type="match status" value="1"/>
</dbReference>